<evidence type="ECO:0000313" key="2">
    <source>
        <dbReference type="EMBL" id="CAD8664940.1"/>
    </source>
</evidence>
<dbReference type="AlphaFoldDB" id="A0A7S0WF35"/>
<organism evidence="2">
    <name type="scientific">Pyramimonas obovata</name>
    <dbReference type="NCBI Taxonomy" id="1411642"/>
    <lineage>
        <taxon>Eukaryota</taxon>
        <taxon>Viridiplantae</taxon>
        <taxon>Chlorophyta</taxon>
        <taxon>Pyramimonadophyceae</taxon>
        <taxon>Pyramimonadales</taxon>
        <taxon>Pyramimonadaceae</taxon>
        <taxon>Pyramimonas</taxon>
        <taxon>Pyramimonas incertae sedis</taxon>
    </lineage>
</organism>
<feature type="domain" description="Helicase-associated" evidence="1">
    <location>
        <begin position="111"/>
        <end position="167"/>
    </location>
</feature>
<dbReference type="Gene3D" id="6.10.140.530">
    <property type="match status" value="2"/>
</dbReference>
<dbReference type="EMBL" id="HBFA01015426">
    <property type="protein sequence ID" value="CAD8664940.1"/>
    <property type="molecule type" value="Transcribed_RNA"/>
</dbReference>
<proteinExistence type="predicted"/>
<dbReference type="Pfam" id="PF03457">
    <property type="entry name" value="HA"/>
    <property type="match status" value="1"/>
</dbReference>
<accession>A0A7S0WF35</accession>
<name>A0A7S0WF35_9CHLO</name>
<sequence length="233" mass="26067">MPTTVLITTQCVGSASIARISASFGASCARSLHSSRRNEIAGRSLVLNGAHRRERTLVAKISASGHGHHAPHAEKVPHVKKSGLKKNSHTPGAHVTSEEEKLLRMMPLSGWKQNYLQLHAFSEENGHCSPLDENSRDLGAWVKEQRHNRHENTLDHAQVVLLDSLRFDWESGAAEWMQNALRVKALCVGERCSVSRKEDPELGQWLSEQRAAHRHNRLSKARTATLMDFHIIH</sequence>
<dbReference type="PANTHER" id="PTHR33418:SF1">
    <property type="entry name" value="HELICASE-ASSOCIATED DOMAIN-CONTAINING PROTEIN"/>
    <property type="match status" value="1"/>
</dbReference>
<reference evidence="2" key="1">
    <citation type="submission" date="2021-01" db="EMBL/GenBank/DDBJ databases">
        <authorList>
            <person name="Corre E."/>
            <person name="Pelletier E."/>
            <person name="Niang G."/>
            <person name="Scheremetjew M."/>
            <person name="Finn R."/>
            <person name="Kale V."/>
            <person name="Holt S."/>
            <person name="Cochrane G."/>
            <person name="Meng A."/>
            <person name="Brown T."/>
            <person name="Cohen L."/>
        </authorList>
    </citation>
    <scope>NUCLEOTIDE SEQUENCE</scope>
    <source>
        <strain evidence="2">CCMP722</strain>
    </source>
</reference>
<dbReference type="PANTHER" id="PTHR33418">
    <property type="entry name" value="HELICASE-ASSOCIATED"/>
    <property type="match status" value="1"/>
</dbReference>
<protein>
    <recommendedName>
        <fullName evidence="1">Helicase-associated domain-containing protein</fullName>
    </recommendedName>
</protein>
<evidence type="ECO:0000259" key="1">
    <source>
        <dbReference type="Pfam" id="PF03457"/>
    </source>
</evidence>
<dbReference type="InterPro" id="IPR005114">
    <property type="entry name" value="Helicase_assoc"/>
</dbReference>
<gene>
    <name evidence="2" type="ORF">POBO1169_LOCUS7954</name>
</gene>